<dbReference type="GO" id="GO:0005886">
    <property type="term" value="C:plasma membrane"/>
    <property type="evidence" value="ECO:0007669"/>
    <property type="project" value="UniProtKB-SubCell"/>
</dbReference>
<organism evidence="9 10">
    <name type="scientific">Candidatus Desantisbacteria bacterium CG_4_10_14_0_8_um_filter_48_22</name>
    <dbReference type="NCBI Taxonomy" id="1974543"/>
    <lineage>
        <taxon>Bacteria</taxon>
        <taxon>Candidatus Desantisiibacteriota</taxon>
    </lineage>
</organism>
<feature type="transmembrane region" description="Helical" evidence="7">
    <location>
        <begin position="71"/>
        <end position="94"/>
    </location>
</feature>
<evidence type="ECO:0000256" key="6">
    <source>
        <dbReference type="ARBA" id="ARBA00038076"/>
    </source>
</evidence>
<keyword evidence="5 7" id="KW-0472">Membrane</keyword>
<comment type="caution">
    <text evidence="9">The sequence shown here is derived from an EMBL/GenBank/DDBJ whole genome shotgun (WGS) entry which is preliminary data.</text>
</comment>
<dbReference type="PANTHER" id="PTHR30572:SF4">
    <property type="entry name" value="ABC TRANSPORTER PERMEASE YTRF"/>
    <property type="match status" value="1"/>
</dbReference>
<comment type="subcellular location">
    <subcellularLocation>
        <location evidence="1">Cell membrane</location>
        <topology evidence="1">Multi-pass membrane protein</topology>
    </subcellularLocation>
</comment>
<evidence type="ECO:0000256" key="7">
    <source>
        <dbReference type="SAM" id="Phobius"/>
    </source>
</evidence>
<evidence type="ECO:0000256" key="2">
    <source>
        <dbReference type="ARBA" id="ARBA00022475"/>
    </source>
</evidence>
<dbReference type="Proteomes" id="UP000229307">
    <property type="component" value="Unassembled WGS sequence"/>
</dbReference>
<evidence type="ECO:0000313" key="9">
    <source>
        <dbReference type="EMBL" id="PIZ17882.1"/>
    </source>
</evidence>
<feature type="transmembrane region" description="Helical" evidence="7">
    <location>
        <begin position="126"/>
        <end position="147"/>
    </location>
</feature>
<evidence type="ECO:0000256" key="5">
    <source>
        <dbReference type="ARBA" id="ARBA00023136"/>
    </source>
</evidence>
<evidence type="ECO:0000256" key="3">
    <source>
        <dbReference type="ARBA" id="ARBA00022692"/>
    </source>
</evidence>
<dbReference type="InterPro" id="IPR003838">
    <property type="entry name" value="ABC3_permease_C"/>
</dbReference>
<dbReference type="Pfam" id="PF02687">
    <property type="entry name" value="FtsX"/>
    <property type="match status" value="1"/>
</dbReference>
<protein>
    <recommendedName>
        <fullName evidence="8">ABC3 transporter permease C-terminal domain-containing protein</fullName>
    </recommendedName>
</protein>
<dbReference type="EMBL" id="PFMR01000075">
    <property type="protein sequence ID" value="PIZ17882.1"/>
    <property type="molecule type" value="Genomic_DNA"/>
</dbReference>
<comment type="similarity">
    <text evidence="6">Belongs to the ABC-4 integral membrane protein family.</text>
</comment>
<evidence type="ECO:0000259" key="8">
    <source>
        <dbReference type="Pfam" id="PF02687"/>
    </source>
</evidence>
<accession>A0A2M7SED1</accession>
<dbReference type="AlphaFoldDB" id="A0A2M7SED1"/>
<dbReference type="InterPro" id="IPR050250">
    <property type="entry name" value="Macrolide_Exporter_MacB"/>
</dbReference>
<feature type="domain" description="ABC3 transporter permease C-terminal" evidence="8">
    <location>
        <begin position="73"/>
        <end position="198"/>
    </location>
</feature>
<gene>
    <name evidence="9" type="ORF">COY52_02335</name>
</gene>
<name>A0A2M7SED1_9BACT</name>
<keyword evidence="4 7" id="KW-1133">Transmembrane helix</keyword>
<evidence type="ECO:0000256" key="4">
    <source>
        <dbReference type="ARBA" id="ARBA00022989"/>
    </source>
</evidence>
<feature type="transmembrane region" description="Helical" evidence="7">
    <location>
        <begin position="167"/>
        <end position="188"/>
    </location>
</feature>
<dbReference type="GO" id="GO:0022857">
    <property type="term" value="F:transmembrane transporter activity"/>
    <property type="evidence" value="ECO:0007669"/>
    <property type="project" value="TreeGrafter"/>
</dbReference>
<reference evidence="10" key="1">
    <citation type="submission" date="2017-09" db="EMBL/GenBank/DDBJ databases">
        <title>Depth-based differentiation of microbial function through sediment-hosted aquifers and enrichment of novel symbionts in the deep terrestrial subsurface.</title>
        <authorList>
            <person name="Probst A.J."/>
            <person name="Ladd B."/>
            <person name="Jarett J.K."/>
            <person name="Geller-Mcgrath D.E."/>
            <person name="Sieber C.M.K."/>
            <person name="Emerson J.B."/>
            <person name="Anantharaman K."/>
            <person name="Thomas B.C."/>
            <person name="Malmstrom R."/>
            <person name="Stieglmeier M."/>
            <person name="Klingl A."/>
            <person name="Woyke T."/>
            <person name="Ryan C.M."/>
            <person name="Banfield J.F."/>
        </authorList>
    </citation>
    <scope>NUCLEOTIDE SEQUENCE [LARGE SCALE GENOMIC DNA]</scope>
</reference>
<feature type="transmembrane region" description="Helical" evidence="7">
    <location>
        <begin position="29"/>
        <end position="51"/>
    </location>
</feature>
<keyword evidence="3 7" id="KW-0812">Transmembrane</keyword>
<proteinExistence type="inferred from homology"/>
<keyword evidence="2" id="KW-1003">Cell membrane</keyword>
<evidence type="ECO:0000313" key="10">
    <source>
        <dbReference type="Proteomes" id="UP000229307"/>
    </source>
</evidence>
<sequence>MAHEKQERQIHMPLSEAFKIAIRSLRIRFWRAMITTLGIMLAIAFLASILTSNAISVNLKLAREEIPAQRVWVVIMSLLVCVVGITNSMLMAVTERYKEIGTMKCLGALDRFIIELFLLESSLQGFIGSLIGTLGGVITMIIMYASKEGGKVGGALQFFKSFSLTDIGWIILACVGIGVALSGIGALYPSYRAAKMVPADAMRVEL</sequence>
<evidence type="ECO:0000256" key="1">
    <source>
        <dbReference type="ARBA" id="ARBA00004651"/>
    </source>
</evidence>
<dbReference type="PANTHER" id="PTHR30572">
    <property type="entry name" value="MEMBRANE COMPONENT OF TRANSPORTER-RELATED"/>
    <property type="match status" value="1"/>
</dbReference>